<dbReference type="PANTHER" id="PTHR42707:SF2">
    <property type="entry name" value="ACD11 DEHYDROGENASE"/>
    <property type="match status" value="1"/>
</dbReference>
<dbReference type="EMBL" id="KZ819668">
    <property type="protein sequence ID" value="PWN27529.1"/>
    <property type="molecule type" value="Genomic_DNA"/>
</dbReference>
<evidence type="ECO:0000256" key="1">
    <source>
        <dbReference type="ARBA" id="ARBA00009347"/>
    </source>
</evidence>
<feature type="domain" description="Adaptive response protein AidB N-terminal" evidence="7">
    <location>
        <begin position="8"/>
        <end position="175"/>
    </location>
</feature>
<evidence type="ECO:0000259" key="8">
    <source>
        <dbReference type="Pfam" id="PF22217"/>
    </source>
</evidence>
<feature type="domain" description="Acyl-CoA dehydrogenase/oxidase C-terminal" evidence="5">
    <location>
        <begin position="296"/>
        <end position="456"/>
    </location>
</feature>
<accession>A0A316UQE6</accession>
<sequence length="592" mass="64912">MRIDEGHQFPRLVHPDVFNDDTSLRLLVYRRLTESGLPASSVRSAFSDLSSFSTRCTTTHRLTSSTLCGPHQEPHLRQYNAWGRRVDELVTGQGWKDLKRAAAEEGIVTTSYGPARQEWGSAARVLAFTRVLLFGPVSKLALCPMSMTDGAARVLELVGTPSQQAEVLPRLVSNEAEKAWTAGQWMTERPGGSDVSRTETVARHVEGRTYALDGFKWFSSATDGDVALALARTNDVAGSRGLSLFLVRLRDSEDAHVPLNNGVRVHRLKHKLGSKYLPTAELELRDCHAELVGEVGQGVKTIASVLNITRLYSASGAVGGLLYGWRLSAHYATQRQVGDKMLSDLPLHTRSLFGIAVTQRALQQLFYSVVSLLGKSECNIASREEDTLLRLLTPTLKAFVSTRGTEAVLGLVDSFGGQGYMEDSGLGVAEMLRDLTVERIWEGTAEVMSMDVVRVLSAVKGEALTVLLDDVERRVRGDVVVGELQEIVKRLKEHVATTRRACEALASHGAKASHRYARPLLDVIALLYSSALLVDHAGWSRKHAGDDEDVVVARAWVEEIGGIEAAMDAFRRALRDIEAEHNERAVVFGAKL</sequence>
<organism evidence="9 10">
    <name type="scientific">Jaminaea rosea</name>
    <dbReference type="NCBI Taxonomy" id="1569628"/>
    <lineage>
        <taxon>Eukaryota</taxon>
        <taxon>Fungi</taxon>
        <taxon>Dikarya</taxon>
        <taxon>Basidiomycota</taxon>
        <taxon>Ustilaginomycotina</taxon>
        <taxon>Exobasidiomycetes</taxon>
        <taxon>Microstromatales</taxon>
        <taxon>Microstromatales incertae sedis</taxon>
        <taxon>Jaminaea</taxon>
    </lineage>
</organism>
<evidence type="ECO:0000259" key="5">
    <source>
        <dbReference type="Pfam" id="PF00441"/>
    </source>
</evidence>
<dbReference type="PANTHER" id="PTHR42707">
    <property type="entry name" value="ACYL-COA DEHYDROGENASE"/>
    <property type="match status" value="1"/>
</dbReference>
<dbReference type="Pfam" id="PF02770">
    <property type="entry name" value="Acyl-CoA_dh_M"/>
    <property type="match status" value="1"/>
</dbReference>
<evidence type="ECO:0000259" key="7">
    <source>
        <dbReference type="Pfam" id="PF18158"/>
    </source>
</evidence>
<keyword evidence="3 4" id="KW-0274">FAD</keyword>
<dbReference type="OrthoDB" id="10251155at2759"/>
<dbReference type="Gene3D" id="2.40.110.20">
    <property type="match status" value="1"/>
</dbReference>
<comment type="cofactor">
    <cofactor evidence="4">
        <name>FAD</name>
        <dbReference type="ChEBI" id="CHEBI:57692"/>
    </cofactor>
</comment>
<dbReference type="Pfam" id="PF00441">
    <property type="entry name" value="Acyl-CoA_dh_1"/>
    <property type="match status" value="1"/>
</dbReference>
<dbReference type="Gene3D" id="6.10.250.600">
    <property type="match status" value="1"/>
</dbReference>
<dbReference type="InterPro" id="IPR052904">
    <property type="entry name" value="Acyl-CoA_dehydrogenase-like"/>
</dbReference>
<keyword evidence="10" id="KW-1185">Reference proteome</keyword>
<evidence type="ECO:0000256" key="2">
    <source>
        <dbReference type="ARBA" id="ARBA00022630"/>
    </source>
</evidence>
<dbReference type="SUPFAM" id="SSF47203">
    <property type="entry name" value="Acyl-CoA dehydrogenase C-terminal domain-like"/>
    <property type="match status" value="1"/>
</dbReference>
<proteinExistence type="inferred from homology"/>
<dbReference type="Proteomes" id="UP000245884">
    <property type="component" value="Unassembled WGS sequence"/>
</dbReference>
<keyword evidence="4" id="KW-0560">Oxidoreductase</keyword>
<dbReference type="InterPro" id="IPR009075">
    <property type="entry name" value="AcylCo_DH/oxidase_C"/>
</dbReference>
<feature type="domain" description="Acyl-CoA oxidase/dehydrogenase middle" evidence="6">
    <location>
        <begin position="184"/>
        <end position="287"/>
    </location>
</feature>
<keyword evidence="2 4" id="KW-0285">Flavoprotein</keyword>
<dbReference type="InterPro" id="IPR053998">
    <property type="entry name" value="ACDH-11_C"/>
</dbReference>
<evidence type="ECO:0000313" key="10">
    <source>
        <dbReference type="Proteomes" id="UP000245884"/>
    </source>
</evidence>
<protein>
    <submittedName>
        <fullName evidence="9">Acyl-CoA dehydrogenase NM domain-like protein</fullName>
    </submittedName>
</protein>
<dbReference type="Gene3D" id="1.20.140.10">
    <property type="entry name" value="Butyryl-CoA Dehydrogenase, subunit A, domain 3"/>
    <property type="match status" value="1"/>
</dbReference>
<dbReference type="GO" id="GO:0003995">
    <property type="term" value="F:acyl-CoA dehydrogenase activity"/>
    <property type="evidence" value="ECO:0007669"/>
    <property type="project" value="TreeGrafter"/>
</dbReference>
<dbReference type="InterPro" id="IPR041504">
    <property type="entry name" value="AidB_N"/>
</dbReference>
<dbReference type="Pfam" id="PF18158">
    <property type="entry name" value="AidB_N"/>
    <property type="match status" value="1"/>
</dbReference>
<evidence type="ECO:0000256" key="4">
    <source>
        <dbReference type="RuleBase" id="RU362125"/>
    </source>
</evidence>
<dbReference type="SUPFAM" id="SSF56645">
    <property type="entry name" value="Acyl-CoA dehydrogenase NM domain-like"/>
    <property type="match status" value="1"/>
</dbReference>
<feature type="domain" description="Acyl-CoA dehydrogenase 11-like C-terminal" evidence="8">
    <location>
        <begin position="463"/>
        <end position="559"/>
    </location>
</feature>
<name>A0A316UQE6_9BASI</name>
<evidence type="ECO:0000313" key="9">
    <source>
        <dbReference type="EMBL" id="PWN27529.1"/>
    </source>
</evidence>
<dbReference type="InterPro" id="IPR009100">
    <property type="entry name" value="AcylCoA_DH/oxidase_NM_dom_sf"/>
</dbReference>
<reference evidence="9 10" key="1">
    <citation type="journal article" date="2018" name="Mol. Biol. Evol.">
        <title>Broad Genomic Sampling Reveals a Smut Pathogenic Ancestry of the Fungal Clade Ustilaginomycotina.</title>
        <authorList>
            <person name="Kijpornyongpan T."/>
            <person name="Mondo S.J."/>
            <person name="Barry K."/>
            <person name="Sandor L."/>
            <person name="Lee J."/>
            <person name="Lipzen A."/>
            <person name="Pangilinan J."/>
            <person name="LaButti K."/>
            <person name="Hainaut M."/>
            <person name="Henrissat B."/>
            <person name="Grigoriev I.V."/>
            <person name="Spatafora J.W."/>
            <person name="Aime M.C."/>
        </authorList>
    </citation>
    <scope>NUCLEOTIDE SEQUENCE [LARGE SCALE GENOMIC DNA]</scope>
    <source>
        <strain evidence="9 10">MCA 5214</strain>
    </source>
</reference>
<evidence type="ECO:0000256" key="3">
    <source>
        <dbReference type="ARBA" id="ARBA00022827"/>
    </source>
</evidence>
<comment type="similarity">
    <text evidence="1 4">Belongs to the acyl-CoA dehydrogenase family.</text>
</comment>
<dbReference type="RefSeq" id="XP_025362141.1">
    <property type="nucleotide sequence ID" value="XM_025507553.1"/>
</dbReference>
<gene>
    <name evidence="9" type="ORF">BDZ90DRAFT_246342</name>
</gene>
<dbReference type="STRING" id="1569628.A0A316UQE6"/>
<evidence type="ECO:0000259" key="6">
    <source>
        <dbReference type="Pfam" id="PF02770"/>
    </source>
</evidence>
<dbReference type="InterPro" id="IPR006091">
    <property type="entry name" value="Acyl-CoA_Oxase/DH_mid-dom"/>
</dbReference>
<dbReference type="AlphaFoldDB" id="A0A316UQE6"/>
<dbReference type="GeneID" id="37029376"/>
<dbReference type="InterPro" id="IPR036250">
    <property type="entry name" value="AcylCo_DH-like_C"/>
</dbReference>
<dbReference type="Pfam" id="PF22217">
    <property type="entry name" value="ACDH-11_C"/>
    <property type="match status" value="1"/>
</dbReference>